<comment type="caution">
    <text evidence="7">The sequence shown here is derived from an EMBL/GenBank/DDBJ whole genome shotgun (WGS) entry which is preliminary data.</text>
</comment>
<dbReference type="Gene3D" id="3.30.300.20">
    <property type="match status" value="1"/>
</dbReference>
<dbReference type="InterPro" id="IPR015946">
    <property type="entry name" value="KH_dom-like_a/b"/>
</dbReference>
<evidence type="ECO:0000256" key="2">
    <source>
        <dbReference type="ARBA" id="ARBA00022741"/>
    </source>
</evidence>
<evidence type="ECO:0000256" key="4">
    <source>
        <dbReference type="ARBA" id="ARBA00023134"/>
    </source>
</evidence>
<feature type="compositionally biased region" description="Basic residues" evidence="5">
    <location>
        <begin position="273"/>
        <end position="282"/>
    </location>
</feature>
<keyword evidence="3" id="KW-0694">RNA-binding</keyword>
<dbReference type="GO" id="GO:0005829">
    <property type="term" value="C:cytosol"/>
    <property type="evidence" value="ECO:0007669"/>
    <property type="project" value="TreeGrafter"/>
</dbReference>
<dbReference type="InterPro" id="IPR005225">
    <property type="entry name" value="Small_GTP-bd"/>
</dbReference>
<dbReference type="PANTHER" id="PTHR42698:SF1">
    <property type="entry name" value="GTPASE ERA, MITOCHONDRIAL"/>
    <property type="match status" value="1"/>
</dbReference>
<organism evidence="7">
    <name type="scientific">mine drainage metagenome</name>
    <dbReference type="NCBI Taxonomy" id="410659"/>
    <lineage>
        <taxon>unclassified sequences</taxon>
        <taxon>metagenomes</taxon>
        <taxon>ecological metagenomes</taxon>
    </lineage>
</organism>
<dbReference type="GO" id="GO:0019843">
    <property type="term" value="F:rRNA binding"/>
    <property type="evidence" value="ECO:0007669"/>
    <property type="project" value="TreeGrafter"/>
</dbReference>
<dbReference type="CDD" id="cd04163">
    <property type="entry name" value="Era"/>
    <property type="match status" value="1"/>
</dbReference>
<dbReference type="PROSITE" id="PS51713">
    <property type="entry name" value="G_ERA"/>
    <property type="match status" value="1"/>
</dbReference>
<evidence type="ECO:0000256" key="3">
    <source>
        <dbReference type="ARBA" id="ARBA00022884"/>
    </source>
</evidence>
<dbReference type="SUPFAM" id="SSF52540">
    <property type="entry name" value="P-loop containing nucleoside triphosphate hydrolases"/>
    <property type="match status" value="1"/>
</dbReference>
<dbReference type="InterPro" id="IPR005662">
    <property type="entry name" value="GTPase_Era-like"/>
</dbReference>
<dbReference type="PANTHER" id="PTHR42698">
    <property type="entry name" value="GTPASE ERA"/>
    <property type="match status" value="1"/>
</dbReference>
<dbReference type="GO" id="GO:0005525">
    <property type="term" value="F:GTP binding"/>
    <property type="evidence" value="ECO:0007669"/>
    <property type="project" value="UniProtKB-KW"/>
</dbReference>
<gene>
    <name evidence="7" type="primary">era</name>
    <name evidence="7" type="ORF">CARN3_0366</name>
</gene>
<proteinExistence type="inferred from homology"/>
<dbReference type="InterPro" id="IPR030388">
    <property type="entry name" value="G_ERA_dom"/>
</dbReference>
<feature type="region of interest" description="Disordered" evidence="5">
    <location>
        <begin position="266"/>
        <end position="287"/>
    </location>
</feature>
<dbReference type="CDD" id="cd22534">
    <property type="entry name" value="KH-II_Era"/>
    <property type="match status" value="1"/>
</dbReference>
<dbReference type="SUPFAM" id="SSF54814">
    <property type="entry name" value="Prokaryotic type KH domain (KH-domain type II)"/>
    <property type="match status" value="1"/>
</dbReference>
<dbReference type="InterPro" id="IPR004044">
    <property type="entry name" value="KH_dom_type_2"/>
</dbReference>
<evidence type="ECO:0000256" key="5">
    <source>
        <dbReference type="SAM" id="MobiDB-lite"/>
    </source>
</evidence>
<dbReference type="Gene3D" id="3.40.50.300">
    <property type="entry name" value="P-loop containing nucleotide triphosphate hydrolases"/>
    <property type="match status" value="1"/>
</dbReference>
<accession>E6PWY6</accession>
<protein>
    <submittedName>
        <fullName evidence="7">GTP-binding protein</fullName>
    </submittedName>
</protein>
<reference evidence="7" key="1">
    <citation type="submission" date="2009-10" db="EMBL/GenBank/DDBJ databases">
        <title>Diversity of trophic interactions inside an arsenic-rich microbial ecosystem.</title>
        <authorList>
            <person name="Bertin P.N."/>
            <person name="Heinrich-Salmeron A."/>
            <person name="Pelletier E."/>
            <person name="Goulhen-Chollet F."/>
            <person name="Arsene-Ploetze F."/>
            <person name="Gallien S."/>
            <person name="Calteau A."/>
            <person name="Vallenet D."/>
            <person name="Casiot C."/>
            <person name="Chane-Woon-Ming B."/>
            <person name="Giloteaux L."/>
            <person name="Barakat M."/>
            <person name="Bonnefoy V."/>
            <person name="Bruneel O."/>
            <person name="Chandler M."/>
            <person name="Cleiss J."/>
            <person name="Duran R."/>
            <person name="Elbaz-Poulichet F."/>
            <person name="Fonknechten N."/>
            <person name="Lauga B."/>
            <person name="Mornico D."/>
            <person name="Ortet P."/>
            <person name="Schaeffer C."/>
            <person name="Siguier P."/>
            <person name="Alexander Thil Smith A."/>
            <person name="Van Dorsselaer A."/>
            <person name="Weissenbach J."/>
            <person name="Medigue C."/>
            <person name="Le Paslier D."/>
        </authorList>
    </citation>
    <scope>NUCLEOTIDE SEQUENCE</scope>
</reference>
<keyword evidence="2" id="KW-0547">Nucleotide-binding</keyword>
<keyword evidence="4" id="KW-0342">GTP-binding</keyword>
<dbReference type="HAMAP" id="MF_00367">
    <property type="entry name" value="GTPase_Era"/>
    <property type="match status" value="1"/>
</dbReference>
<dbReference type="NCBIfam" id="TIGR00231">
    <property type="entry name" value="small_GTP"/>
    <property type="match status" value="1"/>
</dbReference>
<dbReference type="InterPro" id="IPR027417">
    <property type="entry name" value="P-loop_NTPase"/>
</dbReference>
<dbReference type="InterPro" id="IPR006073">
    <property type="entry name" value="GTP-bd"/>
</dbReference>
<evidence type="ECO:0000259" key="6">
    <source>
        <dbReference type="PROSITE" id="PS51713"/>
    </source>
</evidence>
<dbReference type="InterPro" id="IPR009019">
    <property type="entry name" value="KH_sf_prok-type"/>
</dbReference>
<dbReference type="Pfam" id="PF01926">
    <property type="entry name" value="MMR_HSR1"/>
    <property type="match status" value="1"/>
</dbReference>
<dbReference type="EMBL" id="CABN01000015">
    <property type="protein sequence ID" value="CBH99445.1"/>
    <property type="molecule type" value="Genomic_DNA"/>
</dbReference>
<comment type="similarity">
    <text evidence="1">Belongs to the TRAFAC class TrmE-Era-EngA-EngB-Septin-like GTPase superfamily. Era GTPase family.</text>
</comment>
<dbReference type="AlphaFoldDB" id="E6PWY6"/>
<evidence type="ECO:0000256" key="1">
    <source>
        <dbReference type="ARBA" id="ARBA00007921"/>
    </source>
</evidence>
<feature type="domain" description="Era-type G" evidence="6">
    <location>
        <begin position="2"/>
        <end position="218"/>
    </location>
</feature>
<name>E6PWY6_9ZZZZ</name>
<dbReference type="GO" id="GO:0000028">
    <property type="term" value="P:ribosomal small subunit assembly"/>
    <property type="evidence" value="ECO:0007669"/>
    <property type="project" value="TreeGrafter"/>
</dbReference>
<dbReference type="Pfam" id="PF07650">
    <property type="entry name" value="KH_2"/>
    <property type="match status" value="1"/>
</dbReference>
<dbReference type="GO" id="GO:0043024">
    <property type="term" value="F:ribosomal small subunit binding"/>
    <property type="evidence" value="ECO:0007669"/>
    <property type="project" value="TreeGrafter"/>
</dbReference>
<evidence type="ECO:0000313" key="7">
    <source>
        <dbReference type="EMBL" id="CBH99445.1"/>
    </source>
</evidence>
<dbReference type="NCBIfam" id="NF000908">
    <property type="entry name" value="PRK00089.1"/>
    <property type="match status" value="1"/>
</dbReference>
<sequence>MKSGFVSIIGRPNAGKSTLLNALVGEKVAIVTSKPQTTRNRILGVVEVPSGTGTGVVAQIVFVDTPGVHQPGTQLDRRMMQEVHEALETRDAVILLVDASRELRLPEDAAESAELAVEAESAKLAEVVEEPKHHARGKDSRGADWRSEDAFLMSLIAKLDCPVLLVVNKIDLVRREELLPLIDRLSKLHAFAAVFAVSARKRDGLERMVAELVRLLPRGERYFPTEQYTDQPERFLVAELIRERILMETGEEVPYASAVVIERFEEPDETPGKTKKPKKPRMLKGGIPAPEWEPLTSIAAAIYCEREGQKAILIGKGGAKLQAIGTSARRAIEGLLGTRVYLELRVIVKPGWRESRGFVEDLDWRRQMEEIGERQAELAETQDEKPE</sequence>